<dbReference type="GO" id="GO:0005737">
    <property type="term" value="C:cytoplasm"/>
    <property type="evidence" value="ECO:0007669"/>
    <property type="project" value="TreeGrafter"/>
</dbReference>
<evidence type="ECO:0000256" key="1">
    <source>
        <dbReference type="PROSITE-ProRule" id="PRU00023"/>
    </source>
</evidence>
<gene>
    <name evidence="4" type="ORF">MGAL_10B002280</name>
</gene>
<dbReference type="SMART" id="SM00540">
    <property type="entry name" value="LEM"/>
    <property type="match status" value="1"/>
</dbReference>
<dbReference type="Pfam" id="PF22945">
    <property type="entry name" value="LEM-3_GIY-YIG"/>
    <property type="match status" value="1"/>
</dbReference>
<keyword evidence="2" id="KW-1133">Transmembrane helix</keyword>
<dbReference type="SUPFAM" id="SSF48403">
    <property type="entry name" value="Ankyrin repeat"/>
    <property type="match status" value="1"/>
</dbReference>
<dbReference type="GO" id="GO:0000724">
    <property type="term" value="P:double-strand break repair via homologous recombination"/>
    <property type="evidence" value="ECO:0007669"/>
    <property type="project" value="TreeGrafter"/>
</dbReference>
<dbReference type="InterPro" id="IPR034998">
    <property type="entry name" value="ANKLE1"/>
</dbReference>
<dbReference type="InterPro" id="IPR036770">
    <property type="entry name" value="Ankyrin_rpt-contain_sf"/>
</dbReference>
<dbReference type="Proteomes" id="UP000596742">
    <property type="component" value="Unassembled WGS sequence"/>
</dbReference>
<name>A0A8B6D350_MYTGA</name>
<dbReference type="GO" id="GO:0004520">
    <property type="term" value="F:DNA endonuclease activity"/>
    <property type="evidence" value="ECO:0007669"/>
    <property type="project" value="TreeGrafter"/>
</dbReference>
<dbReference type="InterPro" id="IPR003887">
    <property type="entry name" value="LEM_dom"/>
</dbReference>
<evidence type="ECO:0000313" key="5">
    <source>
        <dbReference type="Proteomes" id="UP000596742"/>
    </source>
</evidence>
<evidence type="ECO:0000256" key="2">
    <source>
        <dbReference type="SAM" id="Phobius"/>
    </source>
</evidence>
<dbReference type="PROSITE" id="PS50088">
    <property type="entry name" value="ANK_REPEAT"/>
    <property type="match status" value="1"/>
</dbReference>
<dbReference type="Gene3D" id="1.10.720.40">
    <property type="match status" value="1"/>
</dbReference>
<feature type="domain" description="LEM" evidence="3">
    <location>
        <begin position="634"/>
        <end position="678"/>
    </location>
</feature>
<accession>A0A8B6D350</accession>
<dbReference type="GO" id="GO:0000712">
    <property type="term" value="P:resolution of meiotic recombination intermediates"/>
    <property type="evidence" value="ECO:0007669"/>
    <property type="project" value="TreeGrafter"/>
</dbReference>
<organism evidence="4 5">
    <name type="scientific">Mytilus galloprovincialis</name>
    <name type="common">Mediterranean mussel</name>
    <dbReference type="NCBI Taxonomy" id="29158"/>
    <lineage>
        <taxon>Eukaryota</taxon>
        <taxon>Metazoa</taxon>
        <taxon>Spiralia</taxon>
        <taxon>Lophotrochozoa</taxon>
        <taxon>Mollusca</taxon>
        <taxon>Bivalvia</taxon>
        <taxon>Autobranchia</taxon>
        <taxon>Pteriomorphia</taxon>
        <taxon>Mytilida</taxon>
        <taxon>Mytiloidea</taxon>
        <taxon>Mytilidae</taxon>
        <taxon>Mytilinae</taxon>
        <taxon>Mytilus</taxon>
    </lineage>
</organism>
<dbReference type="PANTHER" id="PTHR46427">
    <property type="entry name" value="ANKYRIN REPEAT AND LEM DOMAIN-CONTAINING PROTEIN 1"/>
    <property type="match status" value="1"/>
</dbReference>
<feature type="transmembrane region" description="Helical" evidence="2">
    <location>
        <begin position="43"/>
        <end position="62"/>
    </location>
</feature>
<dbReference type="PANTHER" id="PTHR46427:SF1">
    <property type="entry name" value="ANKYRIN REPEAT AND LEM DOMAIN-CONTAINING PROTEIN 1"/>
    <property type="match status" value="1"/>
</dbReference>
<reference evidence="4" key="1">
    <citation type="submission" date="2018-11" db="EMBL/GenBank/DDBJ databases">
        <authorList>
            <person name="Alioto T."/>
            <person name="Alioto T."/>
        </authorList>
    </citation>
    <scope>NUCLEOTIDE SEQUENCE</scope>
</reference>
<dbReference type="Pfam" id="PF03020">
    <property type="entry name" value="LEM"/>
    <property type="match status" value="1"/>
</dbReference>
<dbReference type="Pfam" id="PF12796">
    <property type="entry name" value="Ank_2"/>
    <property type="match status" value="1"/>
</dbReference>
<feature type="repeat" description="ANK" evidence="1">
    <location>
        <begin position="115"/>
        <end position="147"/>
    </location>
</feature>
<protein>
    <recommendedName>
        <fullName evidence="3">LEM domain-containing protein</fullName>
    </recommendedName>
</protein>
<evidence type="ECO:0000313" key="4">
    <source>
        <dbReference type="EMBL" id="VDI13349.1"/>
    </source>
</evidence>
<sequence>MQDQQQDIFMTQTLKGLQKKHNQSLKLQVDDPRATNKSMSPRFSALLINTAIIYLFHSYFLLYRLADILLRRGADPNAVLAVEGVAPMHIGTGLGEEAVKLLLAYGGDPNLRSADGTTPLHVAASWGDGDVLRLLLQNGGNPYIRDREGISVFEIAHKYNHDDCVKLLEVYCLLLNPEEDTLSNIPRYTYEFKGNINNNRKQLQDVDQNDLFLQDFNKSTLKDNFFQHEFQKHLDKVKHRDSVGSNVCLNVTSPDHPIIHCKSSSSSTPEEPSRHVVWADKLTQTLPYIPLSDMSDSNSSSSDTFITCSGEEQNHPHKFFTSSIFEQTNSKDTKESISTVDNNTSAENITSNYHKCTEDKNTLAENKTSNYHISTVNNNPLVENRTSNFQSSNFPISNNHCTRKVRTSRQGTEFDKRFTRLPKKTWEPSHLSINDSLLSSDASFIERHKCTNVKEDNNNSDVFVNYDFAEFDSILTENSEGKKKRVSFAEKIATPCQTDKNFVVNQDVDKAFLMCRLKESLSSIGSKQSSVSTADNDVLNNSFHMQRNSLDSTSSMISDASTIDYIYTDKEKGIQFIERHLPSLQGSSGRQSLDSLCSFSSLNTVDSQQTVLYDWKAYSDTSTLSEDPKSSQVPRLVTKLSNQEIREQLLEKGDNPGPITDNTRQLYLVRLSKINEDPGYLKLCAKQPGYSPELCQAFIDWDPSGLNALEDKLISSFCNTDRCWREGHLKSSFNYLLLDPRVTKNLPNRMHSLGEKESFKIFVASIFYIGKGKRSRPYCHLYEAIRHMEKPKPQVCNKVKHILDIWNDNLGVVSLHCFQNVIPVEAYTREACMVDSVSLNRLTNKKRGDYYGISSTWSMKEKRRMGVFFLKKALQIFQGEGERQILPMDIKVGQ</sequence>
<dbReference type="InterPro" id="IPR011015">
    <property type="entry name" value="LEM/LEM-like_dom_sf"/>
</dbReference>
<dbReference type="AlphaFoldDB" id="A0A8B6D350"/>
<dbReference type="SMART" id="SM00248">
    <property type="entry name" value="ANK"/>
    <property type="match status" value="3"/>
</dbReference>
<proteinExistence type="predicted"/>
<dbReference type="SUPFAM" id="SSF63451">
    <property type="entry name" value="LEM domain"/>
    <property type="match status" value="1"/>
</dbReference>
<dbReference type="EMBL" id="UYJE01002749">
    <property type="protein sequence ID" value="VDI13349.1"/>
    <property type="molecule type" value="Genomic_DNA"/>
</dbReference>
<keyword evidence="2" id="KW-0812">Transmembrane</keyword>
<evidence type="ECO:0000259" key="3">
    <source>
        <dbReference type="PROSITE" id="PS50954"/>
    </source>
</evidence>
<dbReference type="PROSITE" id="PS50297">
    <property type="entry name" value="ANK_REP_REGION"/>
    <property type="match status" value="1"/>
</dbReference>
<keyword evidence="5" id="KW-1185">Reference proteome</keyword>
<dbReference type="Gene3D" id="1.25.40.20">
    <property type="entry name" value="Ankyrin repeat-containing domain"/>
    <property type="match status" value="1"/>
</dbReference>
<keyword evidence="1" id="KW-0040">ANK repeat</keyword>
<keyword evidence="2" id="KW-0472">Membrane</keyword>
<dbReference type="InterPro" id="IPR002110">
    <property type="entry name" value="Ankyrin_rpt"/>
</dbReference>
<dbReference type="CDD" id="cd10454">
    <property type="entry name" value="GIY-YIG_COG3680_Meta"/>
    <property type="match status" value="1"/>
</dbReference>
<dbReference type="OrthoDB" id="1601181at2759"/>
<dbReference type="GO" id="GO:0005654">
    <property type="term" value="C:nucleoplasm"/>
    <property type="evidence" value="ECO:0007669"/>
    <property type="project" value="TreeGrafter"/>
</dbReference>
<dbReference type="PROSITE" id="PS50954">
    <property type="entry name" value="LEM"/>
    <property type="match status" value="1"/>
</dbReference>
<comment type="caution">
    <text evidence="4">The sequence shown here is derived from an EMBL/GenBank/DDBJ whole genome shotgun (WGS) entry which is preliminary data.</text>
</comment>
<dbReference type="CDD" id="cd12934">
    <property type="entry name" value="LEM"/>
    <property type="match status" value="1"/>
</dbReference>